<gene>
    <name evidence="1" type="ORF">FHS57_002395</name>
</gene>
<organism evidence="1 2">
    <name type="scientific">Runella defluvii</name>
    <dbReference type="NCBI Taxonomy" id="370973"/>
    <lineage>
        <taxon>Bacteria</taxon>
        <taxon>Pseudomonadati</taxon>
        <taxon>Bacteroidota</taxon>
        <taxon>Cytophagia</taxon>
        <taxon>Cytophagales</taxon>
        <taxon>Spirosomataceae</taxon>
        <taxon>Runella</taxon>
    </lineage>
</organism>
<comment type="caution">
    <text evidence="1">The sequence shown here is derived from an EMBL/GenBank/DDBJ whole genome shotgun (WGS) entry which is preliminary data.</text>
</comment>
<reference evidence="1 2" key="1">
    <citation type="submission" date="2020-08" db="EMBL/GenBank/DDBJ databases">
        <title>Genomic Encyclopedia of Type Strains, Phase IV (KMG-IV): sequencing the most valuable type-strain genomes for metagenomic binning, comparative biology and taxonomic classification.</title>
        <authorList>
            <person name="Goeker M."/>
        </authorList>
    </citation>
    <scope>NUCLEOTIDE SEQUENCE [LARGE SCALE GENOMIC DNA]</scope>
    <source>
        <strain evidence="1 2">DSM 17976</strain>
    </source>
</reference>
<dbReference type="Proteomes" id="UP000541352">
    <property type="component" value="Unassembled WGS sequence"/>
</dbReference>
<proteinExistence type="predicted"/>
<dbReference type="PROSITE" id="PS51257">
    <property type="entry name" value="PROKAR_LIPOPROTEIN"/>
    <property type="match status" value="1"/>
</dbReference>
<name>A0A7W5ZKK3_9BACT</name>
<accession>A0A7W5ZKK3</accession>
<dbReference type="RefSeq" id="WP_183973790.1">
    <property type="nucleotide sequence ID" value="NZ_JACIBY010000004.1"/>
</dbReference>
<dbReference type="AlphaFoldDB" id="A0A7W5ZKK3"/>
<protein>
    <submittedName>
        <fullName evidence="1">Uncharacterized protein</fullName>
    </submittedName>
</protein>
<evidence type="ECO:0000313" key="2">
    <source>
        <dbReference type="Proteomes" id="UP000541352"/>
    </source>
</evidence>
<dbReference type="EMBL" id="JACIBY010000004">
    <property type="protein sequence ID" value="MBB3838390.1"/>
    <property type="molecule type" value="Genomic_DNA"/>
</dbReference>
<sequence>MAQKLPWKKSWLFIGVLFISSCSISSESVSLKEILHQSAIKSSTSKCKEGDLVCCKKTPERCPRTRPII</sequence>
<evidence type="ECO:0000313" key="1">
    <source>
        <dbReference type="EMBL" id="MBB3838390.1"/>
    </source>
</evidence>
<keyword evidence="2" id="KW-1185">Reference proteome</keyword>